<keyword evidence="1" id="KW-0812">Transmembrane</keyword>
<keyword evidence="3" id="KW-1185">Reference proteome</keyword>
<feature type="transmembrane region" description="Helical" evidence="1">
    <location>
        <begin position="65"/>
        <end position="84"/>
    </location>
</feature>
<gene>
    <name evidence="2" type="ORF">BN7_1759</name>
</gene>
<accession>K0KB40</accession>
<evidence type="ECO:0000313" key="3">
    <source>
        <dbReference type="Proteomes" id="UP000009328"/>
    </source>
</evidence>
<organism evidence="2 3">
    <name type="scientific">Wickerhamomyces ciferrii (strain ATCC 14091 / BCRC 22168 / CBS 111 / JCM 3599 / NBRC 0793 / NRRL Y-1031 F-60-10)</name>
    <name type="common">Yeast</name>
    <name type="synonym">Pichia ciferrii</name>
    <dbReference type="NCBI Taxonomy" id="1206466"/>
    <lineage>
        <taxon>Eukaryota</taxon>
        <taxon>Fungi</taxon>
        <taxon>Dikarya</taxon>
        <taxon>Ascomycota</taxon>
        <taxon>Saccharomycotina</taxon>
        <taxon>Saccharomycetes</taxon>
        <taxon>Phaffomycetales</taxon>
        <taxon>Wickerhamomycetaceae</taxon>
        <taxon>Wickerhamomyces</taxon>
    </lineage>
</organism>
<keyword evidence="1" id="KW-1133">Transmembrane helix</keyword>
<evidence type="ECO:0000313" key="2">
    <source>
        <dbReference type="EMBL" id="CCH42215.1"/>
    </source>
</evidence>
<dbReference type="InParanoid" id="K0KB40"/>
<evidence type="ECO:0000256" key="1">
    <source>
        <dbReference type="SAM" id="Phobius"/>
    </source>
</evidence>
<protein>
    <submittedName>
        <fullName evidence="2">Uncharacterized protein</fullName>
    </submittedName>
</protein>
<dbReference type="Proteomes" id="UP000009328">
    <property type="component" value="Unassembled WGS sequence"/>
</dbReference>
<sequence>MKSGKQYKLYADDEEKLMDFAESYKKEVSVYLGDETDDEFIEGELIEEDYKHKGSRSNLKKWKSLVLNIMIVLGVILLICITIDRSDQLGNIKNLLWEYELLDDYEIDLDDNFDFPEWIPSNIIEESIIENFDNFMKQFTDETNNDKLVIDSNSPNNNEEVKGKEQKFGQILVNEVKEYEQDKDKVDYEFTKQPRTLKSLYEESDTNIDLKVEYKDRTDYPELDQTK</sequence>
<proteinExistence type="predicted"/>
<comment type="caution">
    <text evidence="2">The sequence shown here is derived from an EMBL/GenBank/DDBJ whole genome shotgun (WGS) entry which is preliminary data.</text>
</comment>
<name>K0KB40_WICCF</name>
<dbReference type="AlphaFoldDB" id="K0KB40"/>
<keyword evidence="1" id="KW-0472">Membrane</keyword>
<reference evidence="2 3" key="1">
    <citation type="journal article" date="2012" name="Eukaryot. Cell">
        <title>Draft genome sequence of Wickerhamomyces ciferrii NRRL Y-1031 F-60-10.</title>
        <authorList>
            <person name="Schneider J."/>
            <person name="Andrea H."/>
            <person name="Blom J."/>
            <person name="Jaenicke S."/>
            <person name="Ruckert C."/>
            <person name="Schorsch C."/>
            <person name="Szczepanowski R."/>
            <person name="Farwick M."/>
            <person name="Goesmann A."/>
            <person name="Puhler A."/>
            <person name="Schaffer S."/>
            <person name="Tauch A."/>
            <person name="Kohler T."/>
            <person name="Brinkrolf K."/>
        </authorList>
    </citation>
    <scope>NUCLEOTIDE SEQUENCE [LARGE SCALE GENOMIC DNA]</scope>
    <source>
        <strain evidence="3">ATCC 14091 / BCRC 22168 / CBS 111 / JCM 3599 / NBRC 0793 / NRRL Y-1031 F-60-10</strain>
    </source>
</reference>
<dbReference type="EMBL" id="CAIF01000039">
    <property type="protein sequence ID" value="CCH42215.1"/>
    <property type="molecule type" value="Genomic_DNA"/>
</dbReference>
<dbReference type="HOGENOM" id="CLU_1220513_0_0_1"/>